<proteinExistence type="predicted"/>
<reference evidence="3" key="1">
    <citation type="submission" date="2016-10" db="EMBL/GenBank/DDBJ databases">
        <authorList>
            <person name="Varghese N."/>
            <person name="Submissions S."/>
        </authorList>
    </citation>
    <scope>NUCLEOTIDE SEQUENCE [LARGE SCALE GENOMIC DNA]</scope>
    <source>
        <strain evidence="3">ATCC 25963</strain>
    </source>
</reference>
<dbReference type="Proteomes" id="UP000199400">
    <property type="component" value="Unassembled WGS sequence"/>
</dbReference>
<name>A0A1I1XER2_9BACT</name>
<dbReference type="EMBL" id="FOMX01000008">
    <property type="protein sequence ID" value="SFE05879.1"/>
    <property type="molecule type" value="Genomic_DNA"/>
</dbReference>
<evidence type="ECO:0000313" key="3">
    <source>
        <dbReference type="Proteomes" id="UP000199400"/>
    </source>
</evidence>
<sequence>MVTYSRLPTVATAALMWAMSQSPSIRHVSMDMSNQRQAPGELERELEPCRGAQRRAGGGNAGVAKVGAGSESSAGNLAVAPER</sequence>
<protein>
    <submittedName>
        <fullName evidence="2">Uncharacterized protein</fullName>
    </submittedName>
</protein>
<evidence type="ECO:0000256" key="1">
    <source>
        <dbReference type="SAM" id="MobiDB-lite"/>
    </source>
</evidence>
<evidence type="ECO:0000313" key="2">
    <source>
        <dbReference type="EMBL" id="SFE05879.1"/>
    </source>
</evidence>
<accession>A0A1I1XER2</accession>
<feature type="region of interest" description="Disordered" evidence="1">
    <location>
        <begin position="52"/>
        <end position="83"/>
    </location>
</feature>
<dbReference type="AlphaFoldDB" id="A0A1I1XER2"/>
<gene>
    <name evidence="2" type="ORF">SAMN02745121_02805</name>
</gene>
<organism evidence="2 3">
    <name type="scientific">Nannocystis exedens</name>
    <dbReference type="NCBI Taxonomy" id="54"/>
    <lineage>
        <taxon>Bacteria</taxon>
        <taxon>Pseudomonadati</taxon>
        <taxon>Myxococcota</taxon>
        <taxon>Polyangia</taxon>
        <taxon>Nannocystales</taxon>
        <taxon>Nannocystaceae</taxon>
        <taxon>Nannocystis</taxon>
    </lineage>
</organism>
<keyword evidence="3" id="KW-1185">Reference proteome</keyword>